<dbReference type="SUPFAM" id="SSF158446">
    <property type="entry name" value="IVS-encoded protein-like"/>
    <property type="match status" value="1"/>
</dbReference>
<dbReference type="Gene3D" id="1.20.1440.60">
    <property type="entry name" value="23S rRNA-intervening sequence"/>
    <property type="match status" value="1"/>
</dbReference>
<organism evidence="1 2">
    <name type="scientific">candidate division WOR-1 bacterium RIFCSPHIGHO2_01_FULL_53_15</name>
    <dbReference type="NCBI Taxonomy" id="1802564"/>
    <lineage>
        <taxon>Bacteria</taxon>
        <taxon>Bacillati</taxon>
        <taxon>Saganbacteria</taxon>
    </lineage>
</organism>
<comment type="caution">
    <text evidence="1">The sequence shown here is derived from an EMBL/GenBank/DDBJ whole genome shotgun (WGS) entry which is preliminary data.</text>
</comment>
<dbReference type="Pfam" id="PF05635">
    <property type="entry name" value="23S_rRNA_IVP"/>
    <property type="match status" value="1"/>
</dbReference>
<sequence length="155" mass="18538">MEIGEFGYWDSEIGEFGDWGLEIGEFGYWEEQMPTFRDLRIWQDSIRLMMEIHKLCSQLPREERFQLIDQATRSSSSVPDNIAEGYASYHYKDKINRFYDSRKEAAETQNHVIKMATKRYIKRETAENLFNEYLILIKGINGYVNYLKRKRGDLR</sequence>
<dbReference type="EMBL" id="METM01000011">
    <property type="protein sequence ID" value="OGB90370.1"/>
    <property type="molecule type" value="Genomic_DNA"/>
</dbReference>
<dbReference type="InterPro" id="IPR012657">
    <property type="entry name" value="23S_rRNA-intervening_sequence"/>
</dbReference>
<dbReference type="PANTHER" id="PTHR38471">
    <property type="entry name" value="FOUR HELIX BUNDLE PROTEIN"/>
    <property type="match status" value="1"/>
</dbReference>
<name>A0A1F4Q3B5_UNCSA</name>
<dbReference type="NCBIfam" id="TIGR02436">
    <property type="entry name" value="four helix bundle protein"/>
    <property type="match status" value="1"/>
</dbReference>
<proteinExistence type="predicted"/>
<accession>A0A1F4Q3B5</accession>
<reference evidence="1 2" key="1">
    <citation type="journal article" date="2016" name="Nat. Commun.">
        <title>Thousands of microbial genomes shed light on interconnected biogeochemical processes in an aquifer system.</title>
        <authorList>
            <person name="Anantharaman K."/>
            <person name="Brown C.T."/>
            <person name="Hug L.A."/>
            <person name="Sharon I."/>
            <person name="Castelle C.J."/>
            <person name="Probst A.J."/>
            <person name="Thomas B.C."/>
            <person name="Singh A."/>
            <person name="Wilkins M.J."/>
            <person name="Karaoz U."/>
            <person name="Brodie E.L."/>
            <person name="Williams K.H."/>
            <person name="Hubbard S.S."/>
            <person name="Banfield J.F."/>
        </authorList>
    </citation>
    <scope>NUCLEOTIDE SEQUENCE [LARGE SCALE GENOMIC DNA]</scope>
</reference>
<evidence type="ECO:0000313" key="2">
    <source>
        <dbReference type="Proteomes" id="UP000178724"/>
    </source>
</evidence>
<evidence type="ECO:0000313" key="1">
    <source>
        <dbReference type="EMBL" id="OGB90370.1"/>
    </source>
</evidence>
<dbReference type="CDD" id="cd16377">
    <property type="entry name" value="23S_rRNA_IVP_like"/>
    <property type="match status" value="1"/>
</dbReference>
<dbReference type="Proteomes" id="UP000178724">
    <property type="component" value="Unassembled WGS sequence"/>
</dbReference>
<dbReference type="PANTHER" id="PTHR38471:SF2">
    <property type="entry name" value="FOUR HELIX BUNDLE PROTEIN"/>
    <property type="match status" value="1"/>
</dbReference>
<protein>
    <recommendedName>
        <fullName evidence="3">Four helix bundle protein</fullName>
    </recommendedName>
</protein>
<dbReference type="AlphaFoldDB" id="A0A1F4Q3B5"/>
<evidence type="ECO:0008006" key="3">
    <source>
        <dbReference type="Google" id="ProtNLM"/>
    </source>
</evidence>
<gene>
    <name evidence="1" type="ORF">A2625_05670</name>
</gene>
<dbReference type="InterPro" id="IPR036583">
    <property type="entry name" value="23S_rRNA_IVS_sf"/>
</dbReference>